<dbReference type="PRINTS" id="PR00036">
    <property type="entry name" value="HTHLACI"/>
</dbReference>
<sequence length="357" mass="39376">MDRKKTQGQRVTLADVAKMAGVSKQTASRVVNDSAQVTEETRARVLKCIEVLGFRPSALARQLNSGRSYTLGVVANAEIGYLTNGAAYVGMVRQADQLGYALLSKEMREFSRSSVDIMLNHLIERHVDGIIWAGPEIGDSHAWMNDYPIDDLPMPIVVINAHPRAGVDTVGFDNFLAGKNATRHLLSLQRRHIGHISGPMQRWVSQQRWAGWRAALEEAGLAEEQSCYVEGDWEVTSGGPSLRRLLDVCPQLDAVFVGSDRMALGVLHEAHRMGLRVPEDIAVMGIDNDPQSAYFMPPLTTMHQNTVLMAEVALRLLVRRISERRDEPYPAACAEAEATVLTHELIARESTLGKSTA</sequence>
<dbReference type="InterPro" id="IPR001387">
    <property type="entry name" value="Cro/C1-type_HTH"/>
</dbReference>
<evidence type="ECO:0000313" key="6">
    <source>
        <dbReference type="EMBL" id="MEN3067971.1"/>
    </source>
</evidence>
<dbReference type="PANTHER" id="PTHR30146:SF109">
    <property type="entry name" value="HTH-TYPE TRANSCRIPTIONAL REGULATOR GALS"/>
    <property type="match status" value="1"/>
</dbReference>
<accession>A0ABU9YW60</accession>
<dbReference type="InterPro" id="IPR000843">
    <property type="entry name" value="HTH_LacI"/>
</dbReference>
<dbReference type="SUPFAM" id="SSF53822">
    <property type="entry name" value="Periplasmic binding protein-like I"/>
    <property type="match status" value="1"/>
</dbReference>
<dbReference type="Gene3D" id="3.40.50.2300">
    <property type="match status" value="2"/>
</dbReference>
<comment type="caution">
    <text evidence="6">The sequence shown here is derived from an EMBL/GenBank/DDBJ whole genome shotgun (WGS) entry which is preliminary data.</text>
</comment>
<dbReference type="Pfam" id="PF13377">
    <property type="entry name" value="Peripla_BP_3"/>
    <property type="match status" value="1"/>
</dbReference>
<evidence type="ECO:0000259" key="5">
    <source>
        <dbReference type="PROSITE" id="PS50943"/>
    </source>
</evidence>
<dbReference type="SMART" id="SM00354">
    <property type="entry name" value="HTH_LACI"/>
    <property type="match status" value="1"/>
</dbReference>
<organism evidence="6 7">
    <name type="scientific">Uliginosibacterium sediminicola</name>
    <dbReference type="NCBI Taxonomy" id="2024550"/>
    <lineage>
        <taxon>Bacteria</taxon>
        <taxon>Pseudomonadati</taxon>
        <taxon>Pseudomonadota</taxon>
        <taxon>Betaproteobacteria</taxon>
        <taxon>Rhodocyclales</taxon>
        <taxon>Zoogloeaceae</taxon>
        <taxon>Uliginosibacterium</taxon>
    </lineage>
</organism>
<feature type="domain" description="HTH cro/C1-type" evidence="5">
    <location>
        <begin position="12"/>
        <end position="59"/>
    </location>
</feature>
<dbReference type="Pfam" id="PF00356">
    <property type="entry name" value="LacI"/>
    <property type="match status" value="1"/>
</dbReference>
<keyword evidence="2 6" id="KW-0238">DNA-binding</keyword>
<keyword evidence="7" id="KW-1185">Reference proteome</keyword>
<reference evidence="6 7" key="1">
    <citation type="journal article" date="2018" name="Int. J. Syst. Evol. Microbiol.">
        <title>Uliginosibacterium sediminicola sp. nov., isolated from freshwater sediment.</title>
        <authorList>
            <person name="Hwang W.M."/>
            <person name="Kim S.M."/>
            <person name="Kang K."/>
            <person name="Ahn T.Y."/>
        </authorList>
    </citation>
    <scope>NUCLEOTIDE SEQUENCE [LARGE SCALE GENOMIC DNA]</scope>
    <source>
        <strain evidence="6 7">M1-21</strain>
    </source>
</reference>
<dbReference type="PANTHER" id="PTHR30146">
    <property type="entry name" value="LACI-RELATED TRANSCRIPTIONAL REPRESSOR"/>
    <property type="match status" value="1"/>
</dbReference>
<dbReference type="Proteomes" id="UP001410394">
    <property type="component" value="Unassembled WGS sequence"/>
</dbReference>
<dbReference type="InterPro" id="IPR010982">
    <property type="entry name" value="Lambda_DNA-bd_dom_sf"/>
</dbReference>
<feature type="domain" description="HTH lacI-type" evidence="4">
    <location>
        <begin position="11"/>
        <end position="65"/>
    </location>
</feature>
<evidence type="ECO:0000256" key="2">
    <source>
        <dbReference type="ARBA" id="ARBA00023125"/>
    </source>
</evidence>
<dbReference type="RefSeq" id="WP_345918734.1">
    <property type="nucleotide sequence ID" value="NZ_JBDIVE010000002.1"/>
</dbReference>
<protein>
    <submittedName>
        <fullName evidence="6">LacI family DNA-binding transcriptional regulator</fullName>
    </submittedName>
</protein>
<dbReference type="PROSITE" id="PS50932">
    <property type="entry name" value="HTH_LACI_2"/>
    <property type="match status" value="1"/>
</dbReference>
<dbReference type="SUPFAM" id="SSF47413">
    <property type="entry name" value="lambda repressor-like DNA-binding domains"/>
    <property type="match status" value="1"/>
</dbReference>
<proteinExistence type="predicted"/>
<evidence type="ECO:0000256" key="3">
    <source>
        <dbReference type="ARBA" id="ARBA00023163"/>
    </source>
</evidence>
<evidence type="ECO:0000256" key="1">
    <source>
        <dbReference type="ARBA" id="ARBA00023015"/>
    </source>
</evidence>
<dbReference type="GO" id="GO:0003677">
    <property type="term" value="F:DNA binding"/>
    <property type="evidence" value="ECO:0007669"/>
    <property type="project" value="UniProtKB-KW"/>
</dbReference>
<gene>
    <name evidence="6" type="ORF">ABDB84_05720</name>
</gene>
<dbReference type="Gene3D" id="1.10.260.40">
    <property type="entry name" value="lambda repressor-like DNA-binding domains"/>
    <property type="match status" value="1"/>
</dbReference>
<dbReference type="PROSITE" id="PS50943">
    <property type="entry name" value="HTH_CROC1"/>
    <property type="match status" value="1"/>
</dbReference>
<dbReference type="PROSITE" id="PS00356">
    <property type="entry name" value="HTH_LACI_1"/>
    <property type="match status" value="1"/>
</dbReference>
<dbReference type="InterPro" id="IPR028082">
    <property type="entry name" value="Peripla_BP_I"/>
</dbReference>
<name>A0ABU9YW60_9RHOO</name>
<evidence type="ECO:0000313" key="7">
    <source>
        <dbReference type="Proteomes" id="UP001410394"/>
    </source>
</evidence>
<dbReference type="EMBL" id="JBDIVE010000002">
    <property type="protein sequence ID" value="MEN3067971.1"/>
    <property type="molecule type" value="Genomic_DNA"/>
</dbReference>
<dbReference type="CDD" id="cd01574">
    <property type="entry name" value="PBP1_LacI"/>
    <property type="match status" value="1"/>
</dbReference>
<keyword evidence="1" id="KW-0805">Transcription regulation</keyword>
<keyword evidence="3" id="KW-0804">Transcription</keyword>
<evidence type="ECO:0000259" key="4">
    <source>
        <dbReference type="PROSITE" id="PS50932"/>
    </source>
</evidence>
<dbReference type="InterPro" id="IPR046335">
    <property type="entry name" value="LacI/GalR-like_sensor"/>
</dbReference>
<dbReference type="CDD" id="cd01392">
    <property type="entry name" value="HTH_LacI"/>
    <property type="match status" value="1"/>
</dbReference>